<gene>
    <name evidence="3" type="ORF">LH440_06715</name>
    <name evidence="2" type="ORF">LHGZ1_2484</name>
</gene>
<evidence type="ECO:0000313" key="4">
    <source>
        <dbReference type="Proteomes" id="UP000197424"/>
    </source>
</evidence>
<organism evidence="2 4">
    <name type="scientific">Laribacter hongkongensis</name>
    <dbReference type="NCBI Taxonomy" id="168471"/>
    <lineage>
        <taxon>Bacteria</taxon>
        <taxon>Pseudomonadati</taxon>
        <taxon>Pseudomonadota</taxon>
        <taxon>Betaproteobacteria</taxon>
        <taxon>Neisseriales</taxon>
        <taxon>Aquaspirillaceae</taxon>
        <taxon>Laribacter</taxon>
    </lineage>
</organism>
<dbReference type="EMBL" id="JAJAXM010000009">
    <property type="protein sequence ID" value="MCG9025599.1"/>
    <property type="molecule type" value="Genomic_DNA"/>
</dbReference>
<protein>
    <submittedName>
        <fullName evidence="2">Uncharacterized protein</fullName>
    </submittedName>
</protein>
<evidence type="ECO:0000313" key="3">
    <source>
        <dbReference type="EMBL" id="MCG9025599.1"/>
    </source>
</evidence>
<feature type="transmembrane region" description="Helical" evidence="1">
    <location>
        <begin position="6"/>
        <end position="24"/>
    </location>
</feature>
<accession>A0A248LL84</accession>
<reference evidence="2" key="1">
    <citation type="journal article" date="2017" name="J. Antimicrob. Chemother.">
        <title>Emergence and genomic analysis of MDR Laribacter hongkongensis strain HLGZ1 from Guangzhou, China.</title>
        <authorList>
            <person name="Wu H.K."/>
            <person name="Chen J.H."/>
            <person name="Yang L."/>
            <person name="Li A.R."/>
            <person name="Su D.H."/>
            <person name="Lin Y.P."/>
            <person name="Chen D.Q."/>
        </authorList>
    </citation>
    <scope>NUCLEOTIDE SEQUENCE</scope>
    <source>
        <strain evidence="2">HLGZ1</strain>
    </source>
</reference>
<reference evidence="3 5" key="4">
    <citation type="submission" date="2021-10" db="EMBL/GenBank/DDBJ databases">
        <title>Whole-genome sequencing analysis of Laribacter hongkongensis: virulence gene profiles, carbohydrate-active enzyme prediction, and antimicrobial resistance characterization.</title>
        <authorList>
            <person name="Yuan P."/>
            <person name="Zhan Y."/>
            <person name="Chen D."/>
        </authorList>
    </citation>
    <scope>NUCLEOTIDE SEQUENCE [LARGE SCALE GENOMIC DNA]</scope>
    <source>
        <strain evidence="3 5">W67</strain>
    </source>
</reference>
<reference evidence="4" key="2">
    <citation type="submission" date="2017-06" db="EMBL/GenBank/DDBJ databases">
        <title>Whole genome sequence of Laribacter hongkongensis LHGZ1.</title>
        <authorList>
            <person name="Chen D."/>
            <person name="Wu H."/>
            <person name="Chen J."/>
        </authorList>
    </citation>
    <scope>NUCLEOTIDE SEQUENCE [LARGE SCALE GENOMIC DNA]</scope>
    <source>
        <strain evidence="4">LHGZ1</strain>
    </source>
</reference>
<sequence>MNENLLYGLAFVLAGIVIIALRVIGWKRGRKSDWFVNFGAIVVALLFAGFGVMLVALSMRV</sequence>
<keyword evidence="1" id="KW-0472">Membrane</keyword>
<keyword evidence="1" id="KW-1133">Transmembrane helix</keyword>
<feature type="transmembrane region" description="Helical" evidence="1">
    <location>
        <begin position="36"/>
        <end position="59"/>
    </location>
</feature>
<dbReference type="AlphaFoldDB" id="A0A248LL84"/>
<dbReference type="RefSeq" id="WP_012697882.1">
    <property type="nucleotide sequence ID" value="NZ_CP022115.1"/>
</dbReference>
<keyword evidence="1" id="KW-0812">Transmembrane</keyword>
<dbReference type="Proteomes" id="UP001200247">
    <property type="component" value="Unassembled WGS sequence"/>
</dbReference>
<name>A0A248LL84_9NEIS</name>
<proteinExistence type="predicted"/>
<evidence type="ECO:0000256" key="1">
    <source>
        <dbReference type="SAM" id="Phobius"/>
    </source>
</evidence>
<evidence type="ECO:0000313" key="5">
    <source>
        <dbReference type="Proteomes" id="UP001200247"/>
    </source>
</evidence>
<dbReference type="Proteomes" id="UP000197424">
    <property type="component" value="Chromosome"/>
</dbReference>
<dbReference type="GeneID" id="75109947"/>
<dbReference type="EMBL" id="CP022115">
    <property type="protein sequence ID" value="ASJ25315.1"/>
    <property type="molecule type" value="Genomic_DNA"/>
</dbReference>
<reference evidence="2" key="3">
    <citation type="submission" date="2017-06" db="EMBL/GenBank/DDBJ databases">
        <authorList>
            <person name="Kim H.J."/>
            <person name="Triplett B.A."/>
        </authorList>
    </citation>
    <scope>NUCLEOTIDE SEQUENCE</scope>
    <source>
        <strain evidence="2">HLGZ1</strain>
    </source>
</reference>
<evidence type="ECO:0000313" key="2">
    <source>
        <dbReference type="EMBL" id="ASJ25315.1"/>
    </source>
</evidence>